<keyword evidence="3" id="KW-0349">Heme</keyword>
<keyword evidence="2 11" id="KW-0575">Peroxidase</keyword>
<proteinExistence type="inferred from homology"/>
<evidence type="ECO:0000313" key="12">
    <source>
        <dbReference type="Proteomes" id="UP001498398"/>
    </source>
</evidence>
<evidence type="ECO:0000259" key="10">
    <source>
        <dbReference type="Pfam" id="PF21105"/>
    </source>
</evidence>
<dbReference type="SUPFAM" id="SSF54909">
    <property type="entry name" value="Dimeric alpha+beta barrel"/>
    <property type="match status" value="1"/>
</dbReference>
<evidence type="ECO:0000256" key="4">
    <source>
        <dbReference type="ARBA" id="ARBA00022723"/>
    </source>
</evidence>
<dbReference type="Proteomes" id="UP001498398">
    <property type="component" value="Unassembled WGS sequence"/>
</dbReference>
<name>A0ABR1IW34_9AGAR</name>
<dbReference type="InterPro" id="IPR011008">
    <property type="entry name" value="Dimeric_a/b-barrel"/>
</dbReference>
<gene>
    <name evidence="11" type="primary">DyP1_10</name>
    <name evidence="11" type="ORF">VKT23_016136</name>
</gene>
<protein>
    <submittedName>
        <fullName evidence="11">Dye-decolorizing heme-containing peroxidase</fullName>
    </submittedName>
</protein>
<keyword evidence="6" id="KW-0560">Oxidoreductase</keyword>
<feature type="domain" description="DyP dimeric alpha+beta barrel" evidence="10">
    <location>
        <begin position="8"/>
        <end position="181"/>
    </location>
</feature>
<evidence type="ECO:0000256" key="2">
    <source>
        <dbReference type="ARBA" id="ARBA00022559"/>
    </source>
</evidence>
<keyword evidence="5" id="KW-0732">Signal</keyword>
<dbReference type="Pfam" id="PF20628">
    <property type="entry name" value="Dyp_perox_C"/>
    <property type="match status" value="1"/>
</dbReference>
<dbReference type="PROSITE" id="PS51404">
    <property type="entry name" value="DYP_PEROXIDASE"/>
    <property type="match status" value="1"/>
</dbReference>
<dbReference type="EMBL" id="JBANRG010000058">
    <property type="protein sequence ID" value="KAK7442538.1"/>
    <property type="molecule type" value="Genomic_DNA"/>
</dbReference>
<evidence type="ECO:0000256" key="8">
    <source>
        <dbReference type="ARBA" id="ARBA00025737"/>
    </source>
</evidence>
<evidence type="ECO:0000256" key="7">
    <source>
        <dbReference type="ARBA" id="ARBA00023004"/>
    </source>
</evidence>
<comment type="caution">
    <text evidence="11">The sequence shown here is derived from an EMBL/GenBank/DDBJ whole genome shotgun (WGS) entry which is preliminary data.</text>
</comment>
<dbReference type="InterPro" id="IPR006314">
    <property type="entry name" value="Dyp_peroxidase"/>
</dbReference>
<keyword evidence="12" id="KW-1185">Reference proteome</keyword>
<reference evidence="11 12" key="1">
    <citation type="submission" date="2024-01" db="EMBL/GenBank/DDBJ databases">
        <title>A draft genome for the cacao thread blight pathogen Marasmiellus scandens.</title>
        <authorList>
            <person name="Baruah I.K."/>
            <person name="Leung J."/>
            <person name="Bukari Y."/>
            <person name="Amoako-Attah I."/>
            <person name="Meinhardt L.W."/>
            <person name="Bailey B.A."/>
            <person name="Cohen S.P."/>
        </authorList>
    </citation>
    <scope>NUCLEOTIDE SEQUENCE [LARGE SCALE GENOMIC DNA]</scope>
    <source>
        <strain evidence="11 12">GH-19</strain>
    </source>
</reference>
<dbReference type="InterPro" id="IPR049509">
    <property type="entry name" value="DyP_N"/>
</dbReference>
<evidence type="ECO:0000313" key="11">
    <source>
        <dbReference type="EMBL" id="KAK7442538.1"/>
    </source>
</evidence>
<evidence type="ECO:0000256" key="1">
    <source>
        <dbReference type="ARBA" id="ARBA00001970"/>
    </source>
</evidence>
<dbReference type="GO" id="GO:0004601">
    <property type="term" value="F:peroxidase activity"/>
    <property type="evidence" value="ECO:0007669"/>
    <property type="project" value="UniProtKB-KW"/>
</dbReference>
<keyword evidence="7" id="KW-0408">Iron</keyword>
<keyword evidence="4" id="KW-0479">Metal-binding</keyword>
<dbReference type="InterPro" id="IPR048328">
    <property type="entry name" value="Dyp_perox_C"/>
</dbReference>
<dbReference type="PANTHER" id="PTHR30521">
    <property type="entry name" value="DEFERROCHELATASE/PEROXIDASE"/>
    <property type="match status" value="1"/>
</dbReference>
<organism evidence="11 12">
    <name type="scientific">Marasmiellus scandens</name>
    <dbReference type="NCBI Taxonomy" id="2682957"/>
    <lineage>
        <taxon>Eukaryota</taxon>
        <taxon>Fungi</taxon>
        <taxon>Dikarya</taxon>
        <taxon>Basidiomycota</taxon>
        <taxon>Agaricomycotina</taxon>
        <taxon>Agaricomycetes</taxon>
        <taxon>Agaricomycetidae</taxon>
        <taxon>Agaricales</taxon>
        <taxon>Marasmiineae</taxon>
        <taxon>Omphalotaceae</taxon>
        <taxon>Marasmiellus</taxon>
    </lineage>
</organism>
<evidence type="ECO:0000256" key="6">
    <source>
        <dbReference type="ARBA" id="ARBA00023002"/>
    </source>
</evidence>
<dbReference type="NCBIfam" id="TIGR01413">
    <property type="entry name" value="Dyp_perox_fam"/>
    <property type="match status" value="1"/>
</dbReference>
<evidence type="ECO:0000256" key="5">
    <source>
        <dbReference type="ARBA" id="ARBA00022729"/>
    </source>
</evidence>
<comment type="similarity">
    <text evidence="8">Belongs to the DyP-type peroxidase family.</text>
</comment>
<dbReference type="PANTHER" id="PTHR30521:SF4">
    <property type="entry name" value="DEFERROCHELATASE"/>
    <property type="match status" value="1"/>
</dbReference>
<evidence type="ECO:0000256" key="3">
    <source>
        <dbReference type="ARBA" id="ARBA00022617"/>
    </source>
</evidence>
<sequence length="474" mass="51352">MSTLDLQNIQGDILVGIPKKTQTYFFFQIEGDPSLFRKALVDVVPLIKSSSQVQKDRDALKEHKRKGDKSLIPMAGAQIAFSNAGLVKMGITGVASPSKPATDPFITGQFKDAFTLGDAGTGTQDDFVPAWDPAFGNANIDGLIFVGGDCHDSVNKELHKIKLILGPSVKKVIEIVGDTRPGPDSGHEHFGFLDGISNPTLKEFNPNPLPGPDPIDATVVLTGQNTSSSPPPVFVNGSFLAFRYLFQLVPEFDQFLKENPINGDSELLGARIVGRWKSGAPIDLTPQKDDPALGKDSQKNNNFFYAGELTKGDQSRCPYSAHTRKTNPRADFTEHGLTDALEQHRIMRRGIQFGPEVTPEESQNHRTLHGRGLLFACYQSDITAGFQFVQQSWANNAGFLFSAVDNNLKPLKPGLDGIIGQDADQARGVVGTNPADPDGNLTIPRFVVPQGGEYFFSPSINALRDIIALGVNIG</sequence>
<evidence type="ECO:0000259" key="9">
    <source>
        <dbReference type="Pfam" id="PF20628"/>
    </source>
</evidence>
<dbReference type="Pfam" id="PF21105">
    <property type="entry name" value="DyP_N"/>
    <property type="match status" value="1"/>
</dbReference>
<feature type="domain" description="Dyp-type peroxidase C-terminal" evidence="9">
    <location>
        <begin position="230"/>
        <end position="395"/>
    </location>
</feature>
<comment type="cofactor">
    <cofactor evidence="1">
        <name>heme b</name>
        <dbReference type="ChEBI" id="CHEBI:60344"/>
    </cofactor>
</comment>
<accession>A0ABR1IW34</accession>